<dbReference type="GO" id="GO:0003677">
    <property type="term" value="F:DNA binding"/>
    <property type="evidence" value="ECO:0007669"/>
    <property type="project" value="InterPro"/>
</dbReference>
<keyword evidence="1" id="KW-0255">Endonuclease</keyword>
<dbReference type="InterPro" id="IPR019070">
    <property type="entry name" value="Restrct_endonuc_II_SinI"/>
</dbReference>
<accession>A0AA96DRU2</accession>
<protein>
    <submittedName>
        <fullName evidence="1">SinI family restriction endonuclease</fullName>
        <ecNumber evidence="1">3.1.21.-</ecNumber>
    </submittedName>
</protein>
<sequence>MTIETKFQTIIEYIKFDPKNNLSGNFGKAISKPYTVTGVDGILDKLKEKFVSARIPSPPTFPKTLPDEVVSLVMKEYYDKTDKENEKIKIEHQESMSAENIVGELLEKYLASVLEPLGWVWCSGDFVKAVDFIKKEGSSWKLLQVKNRSNTENSSSNKIREGTDIEKWFRINAYNGKTFWEDFPEEKAKKLLSEENFKKFVREYIQNIKGN</sequence>
<dbReference type="GO" id="GO:0009307">
    <property type="term" value="P:DNA restriction-modification system"/>
    <property type="evidence" value="ECO:0007669"/>
    <property type="project" value="InterPro"/>
</dbReference>
<gene>
    <name evidence="1" type="ORF">RMQ68_01925</name>
</gene>
<dbReference type="EC" id="3.1.21.-" evidence="1"/>
<reference evidence="1" key="1">
    <citation type="submission" date="2023-09" db="EMBL/GenBank/DDBJ databases">
        <title>Arcobacter tbilisiensis sp. nov. isolated from chicken meat in Tbilisi, Georgia.</title>
        <authorList>
            <person name="Matthias R."/>
            <person name="Zautner A.E."/>
        </authorList>
    </citation>
    <scope>NUCLEOTIDE SEQUENCE</scope>
    <source>
        <strain evidence="1">LEO 52</strain>
    </source>
</reference>
<keyword evidence="1" id="KW-0540">Nuclease</keyword>
<dbReference type="Pfam" id="PF09570">
    <property type="entry name" value="RE_SinI"/>
    <property type="match status" value="1"/>
</dbReference>
<dbReference type="AlphaFoldDB" id="A0AA96DRU2"/>
<proteinExistence type="predicted"/>
<dbReference type="REBASE" id="763326">
    <property type="entry name" value="R2.AspLEO52ORF1920P"/>
</dbReference>
<evidence type="ECO:0000313" key="1">
    <source>
        <dbReference type="EMBL" id="WNL30173.1"/>
    </source>
</evidence>
<dbReference type="GO" id="GO:0009036">
    <property type="term" value="F:type II site-specific deoxyribonuclease activity"/>
    <property type="evidence" value="ECO:0007669"/>
    <property type="project" value="InterPro"/>
</dbReference>
<organism evidence="1">
    <name type="scientific">Arcobacter sp. AZ-2023</name>
    <dbReference type="NCBI Taxonomy" id="3074453"/>
    <lineage>
        <taxon>Bacteria</taxon>
        <taxon>Pseudomonadati</taxon>
        <taxon>Campylobacterota</taxon>
        <taxon>Epsilonproteobacteria</taxon>
        <taxon>Campylobacterales</taxon>
        <taxon>Arcobacteraceae</taxon>
        <taxon>Arcobacter</taxon>
    </lineage>
</organism>
<keyword evidence="1" id="KW-0378">Hydrolase</keyword>
<dbReference type="EMBL" id="CP134854">
    <property type="protein sequence ID" value="WNL30173.1"/>
    <property type="molecule type" value="Genomic_DNA"/>
</dbReference>
<name>A0AA96DRU2_9BACT</name>